<dbReference type="EMBL" id="JANPWB010000005">
    <property type="protein sequence ID" value="KAJ1190546.1"/>
    <property type="molecule type" value="Genomic_DNA"/>
</dbReference>
<gene>
    <name evidence="2" type="ORF">NDU88_007284</name>
</gene>
<evidence type="ECO:0000313" key="3">
    <source>
        <dbReference type="Proteomes" id="UP001066276"/>
    </source>
</evidence>
<dbReference type="Proteomes" id="UP001066276">
    <property type="component" value="Chromosome 3_1"/>
</dbReference>
<evidence type="ECO:0000313" key="2">
    <source>
        <dbReference type="EMBL" id="KAJ1190546.1"/>
    </source>
</evidence>
<evidence type="ECO:0000256" key="1">
    <source>
        <dbReference type="SAM" id="MobiDB-lite"/>
    </source>
</evidence>
<feature type="region of interest" description="Disordered" evidence="1">
    <location>
        <begin position="59"/>
        <end position="91"/>
    </location>
</feature>
<reference evidence="2" key="1">
    <citation type="journal article" date="2022" name="bioRxiv">
        <title>Sequencing and chromosome-scale assembly of the giantPleurodeles waltlgenome.</title>
        <authorList>
            <person name="Brown T."/>
            <person name="Elewa A."/>
            <person name="Iarovenko S."/>
            <person name="Subramanian E."/>
            <person name="Araus A.J."/>
            <person name="Petzold A."/>
            <person name="Susuki M."/>
            <person name="Suzuki K.-i.T."/>
            <person name="Hayashi T."/>
            <person name="Toyoda A."/>
            <person name="Oliveira C."/>
            <person name="Osipova E."/>
            <person name="Leigh N.D."/>
            <person name="Simon A."/>
            <person name="Yun M.H."/>
        </authorList>
    </citation>
    <scope>NUCLEOTIDE SEQUENCE</scope>
    <source>
        <strain evidence="2">20211129_DDA</strain>
        <tissue evidence="2">Liver</tissue>
    </source>
</reference>
<keyword evidence="3" id="KW-1185">Reference proteome</keyword>
<protein>
    <submittedName>
        <fullName evidence="2">Uncharacterized protein</fullName>
    </submittedName>
</protein>
<feature type="region of interest" description="Disordered" evidence="1">
    <location>
        <begin position="1"/>
        <end position="28"/>
    </location>
</feature>
<name>A0AAV7UPF8_PLEWA</name>
<proteinExistence type="predicted"/>
<accession>A0AAV7UPF8</accession>
<dbReference type="AlphaFoldDB" id="A0AAV7UPF8"/>
<comment type="caution">
    <text evidence="2">The sequence shown here is derived from an EMBL/GenBank/DDBJ whole genome shotgun (WGS) entry which is preliminary data.</text>
</comment>
<sequence length="91" mass="9766">MLGRPDPRMNQLDTRNGTECPGAAAGTGVRCPVRWGEIRDPTNPSQATSGVEETLEQTWQGHRRSGDGAGELTLARRGGAAVPRSVAPRWE</sequence>
<organism evidence="2 3">
    <name type="scientific">Pleurodeles waltl</name>
    <name type="common">Iberian ribbed newt</name>
    <dbReference type="NCBI Taxonomy" id="8319"/>
    <lineage>
        <taxon>Eukaryota</taxon>
        <taxon>Metazoa</taxon>
        <taxon>Chordata</taxon>
        <taxon>Craniata</taxon>
        <taxon>Vertebrata</taxon>
        <taxon>Euteleostomi</taxon>
        <taxon>Amphibia</taxon>
        <taxon>Batrachia</taxon>
        <taxon>Caudata</taxon>
        <taxon>Salamandroidea</taxon>
        <taxon>Salamandridae</taxon>
        <taxon>Pleurodelinae</taxon>
        <taxon>Pleurodeles</taxon>
    </lineage>
</organism>